<reference evidence="5" key="1">
    <citation type="journal article" date="2017" name="Nat. Commun.">
        <title>The North American bullfrog draft genome provides insight into hormonal regulation of long noncoding RNA.</title>
        <authorList>
            <person name="Hammond S.A."/>
            <person name="Warren R.L."/>
            <person name="Vandervalk B.P."/>
            <person name="Kucuk E."/>
            <person name="Khan H."/>
            <person name="Gibb E.A."/>
            <person name="Pandoh P."/>
            <person name="Kirk H."/>
            <person name="Zhao Y."/>
            <person name="Jones M."/>
            <person name="Mungall A.J."/>
            <person name="Coope R."/>
            <person name="Pleasance S."/>
            <person name="Moore R.A."/>
            <person name="Holt R.A."/>
            <person name="Round J.M."/>
            <person name="Ohora S."/>
            <person name="Walle B.V."/>
            <person name="Veldhoen N."/>
            <person name="Helbing C.C."/>
            <person name="Birol I."/>
        </authorList>
    </citation>
    <scope>NUCLEOTIDE SEQUENCE [LARGE SCALE GENOMIC DNA]</scope>
</reference>
<keyword evidence="2" id="KW-1133">Transmembrane helix</keyword>
<dbReference type="InterPro" id="IPR050951">
    <property type="entry name" value="Retrovirus_Pol_polyprotein"/>
</dbReference>
<feature type="transmembrane region" description="Helical" evidence="2">
    <location>
        <begin position="197"/>
        <end position="214"/>
    </location>
</feature>
<dbReference type="Proteomes" id="UP000228934">
    <property type="component" value="Unassembled WGS sequence"/>
</dbReference>
<accession>A0A2G9QC25</accession>
<keyword evidence="2" id="KW-0472">Membrane</keyword>
<dbReference type="PANTHER" id="PTHR37984">
    <property type="entry name" value="PROTEIN CBG26694"/>
    <property type="match status" value="1"/>
</dbReference>
<evidence type="ECO:0000313" key="4">
    <source>
        <dbReference type="EMBL" id="PIO13126.1"/>
    </source>
</evidence>
<dbReference type="Pfam" id="PF17921">
    <property type="entry name" value="Integrase_H2C2"/>
    <property type="match status" value="1"/>
</dbReference>
<organism evidence="4 5">
    <name type="scientific">Aquarana catesbeiana</name>
    <name type="common">American bullfrog</name>
    <name type="synonym">Rana catesbeiana</name>
    <dbReference type="NCBI Taxonomy" id="8400"/>
    <lineage>
        <taxon>Eukaryota</taxon>
        <taxon>Metazoa</taxon>
        <taxon>Chordata</taxon>
        <taxon>Craniata</taxon>
        <taxon>Vertebrata</taxon>
        <taxon>Euteleostomi</taxon>
        <taxon>Amphibia</taxon>
        <taxon>Batrachia</taxon>
        <taxon>Anura</taxon>
        <taxon>Neobatrachia</taxon>
        <taxon>Ranoidea</taxon>
        <taxon>Ranidae</taxon>
        <taxon>Aquarana</taxon>
    </lineage>
</organism>
<name>A0A2G9QC25_AQUCT</name>
<dbReference type="Gene3D" id="1.10.340.70">
    <property type="match status" value="1"/>
</dbReference>
<evidence type="ECO:0000259" key="3">
    <source>
        <dbReference type="Pfam" id="PF17921"/>
    </source>
</evidence>
<keyword evidence="5" id="KW-1185">Reference proteome</keyword>
<evidence type="ECO:0000256" key="2">
    <source>
        <dbReference type="SAM" id="Phobius"/>
    </source>
</evidence>
<evidence type="ECO:0000313" key="5">
    <source>
        <dbReference type="Proteomes" id="UP000228934"/>
    </source>
</evidence>
<keyword evidence="2" id="KW-0812">Transmembrane</keyword>
<feature type="domain" description="Integrase zinc-binding" evidence="3">
    <location>
        <begin position="91"/>
        <end position="146"/>
    </location>
</feature>
<dbReference type="AlphaFoldDB" id="A0A2G9QC25"/>
<evidence type="ECO:0000256" key="1">
    <source>
        <dbReference type="ARBA" id="ARBA00039658"/>
    </source>
</evidence>
<dbReference type="PANTHER" id="PTHR37984:SF5">
    <property type="entry name" value="PROTEIN NYNRIN-LIKE"/>
    <property type="match status" value="1"/>
</dbReference>
<dbReference type="InterPro" id="IPR041588">
    <property type="entry name" value="Integrase_H2C2"/>
</dbReference>
<proteinExistence type="predicted"/>
<dbReference type="OrthoDB" id="413122at2759"/>
<dbReference type="EMBL" id="KZ059926">
    <property type="protein sequence ID" value="PIO13126.1"/>
    <property type="molecule type" value="Genomic_DNA"/>
</dbReference>
<protein>
    <recommendedName>
        <fullName evidence="1">Gypsy retrotransposon integrase-like protein 1</fullName>
    </recommendedName>
</protein>
<sequence>MSLLLWPITAPEPQYPEGRWTLLSRGDSGDIAGSCVGLENKWQEVYNYLAQGAYPSGSSKNDQRALRKYASNFSINEGNLFYGKRRAIQNKDEAKSIFNQFHTSPIGGHTDMRKTRSAVCSRFYWNAMTVHIDNWVLECEQCQKVGKPLKGSQPLQFIKLNIGLCTLLRIERSVTAAYHPQRNGLDEKTNDNIKRQVSFVFVIVPSLYIFVPVFE</sequence>
<gene>
    <name evidence="4" type="ORF">AB205_0011640</name>
</gene>